<proteinExistence type="predicted"/>
<keyword evidence="2" id="KW-1185">Reference proteome</keyword>
<accession>A0A0K1PIC5</accession>
<evidence type="ECO:0000313" key="1">
    <source>
        <dbReference type="EMBL" id="AKU93252.1"/>
    </source>
</evidence>
<gene>
    <name evidence="1" type="ORF">AKJ08_3639</name>
</gene>
<protein>
    <submittedName>
        <fullName evidence="1">Uncharacterized protein</fullName>
    </submittedName>
</protein>
<dbReference type="EMBL" id="CP012332">
    <property type="protein sequence ID" value="AKU93252.1"/>
    <property type="molecule type" value="Genomic_DNA"/>
</dbReference>
<dbReference type="Proteomes" id="UP000055590">
    <property type="component" value="Chromosome"/>
</dbReference>
<name>A0A0K1PIC5_9BACT</name>
<evidence type="ECO:0000313" key="2">
    <source>
        <dbReference type="Proteomes" id="UP000055590"/>
    </source>
</evidence>
<reference evidence="1 2" key="1">
    <citation type="submission" date="2015-08" db="EMBL/GenBank/DDBJ databases">
        <authorList>
            <person name="Babu N.S."/>
            <person name="Beckwith C.J."/>
            <person name="Beseler K.G."/>
            <person name="Brison A."/>
            <person name="Carone J.V."/>
            <person name="Caskin T.P."/>
            <person name="Diamond M."/>
            <person name="Durham M.E."/>
            <person name="Foxe J.M."/>
            <person name="Go M."/>
            <person name="Henderson B.A."/>
            <person name="Jones I.B."/>
            <person name="McGettigan J.A."/>
            <person name="Micheletti S.J."/>
            <person name="Nasrallah M.E."/>
            <person name="Ortiz D."/>
            <person name="Piller C.R."/>
            <person name="Privatt S.R."/>
            <person name="Schneider S.L."/>
            <person name="Sharp S."/>
            <person name="Smith T.C."/>
            <person name="Stanton J.D."/>
            <person name="Ullery H.E."/>
            <person name="Wilson R.J."/>
            <person name="Serrano M.G."/>
            <person name="Buck G."/>
            <person name="Lee V."/>
            <person name="Wang Y."/>
            <person name="Carvalho R."/>
            <person name="Voegtly L."/>
            <person name="Shi R."/>
            <person name="Duckworth R."/>
            <person name="Johnson A."/>
            <person name="Loviza R."/>
            <person name="Walstead R."/>
            <person name="Shah Z."/>
            <person name="Kiflezghi M."/>
            <person name="Wade K."/>
            <person name="Ball S.L."/>
            <person name="Bradley K.W."/>
            <person name="Asai D.J."/>
            <person name="Bowman C.A."/>
            <person name="Russell D.A."/>
            <person name="Pope W.H."/>
            <person name="Jacobs-Sera D."/>
            <person name="Hendrix R.W."/>
            <person name="Hatfull G.F."/>
        </authorList>
    </citation>
    <scope>NUCLEOTIDE SEQUENCE [LARGE SCALE GENOMIC DNA]</scope>
    <source>
        <strain evidence="1 2">DSM 27710</strain>
    </source>
</reference>
<organism evidence="1 2">
    <name type="scientific">Vulgatibacter incomptus</name>
    <dbReference type="NCBI Taxonomy" id="1391653"/>
    <lineage>
        <taxon>Bacteria</taxon>
        <taxon>Pseudomonadati</taxon>
        <taxon>Myxococcota</taxon>
        <taxon>Myxococcia</taxon>
        <taxon>Myxococcales</taxon>
        <taxon>Cystobacterineae</taxon>
        <taxon>Vulgatibacteraceae</taxon>
        <taxon>Vulgatibacter</taxon>
    </lineage>
</organism>
<dbReference type="KEGG" id="vin:AKJ08_3639"/>
<dbReference type="STRING" id="1391653.AKJ08_3639"/>
<dbReference type="PATRIC" id="fig|1391653.3.peg.3796"/>
<sequence length="185" mass="20863">MVRRMANLIRFFMGPEDEAAFLRDLAPLELELYPRIVPPKWQAPKVDEALAGTLEEEAYYLGAPAAGPITVDKVKRGPDKGKLMILEVVSPVIFFERSLYDADEKVLRSGQLWAELHVSGDTQRRVQKAPIFERIFKGVQDAVSRRARKSQPVGYLVLPDASKLYGQGVELREAGRKGEVVRPFR</sequence>
<dbReference type="AlphaFoldDB" id="A0A0K1PIC5"/>